<gene>
    <name evidence="1" type="ORF">F5147DRAFT_659100</name>
</gene>
<evidence type="ECO:0000313" key="2">
    <source>
        <dbReference type="Proteomes" id="UP000823399"/>
    </source>
</evidence>
<proteinExistence type="predicted"/>
<dbReference type="EMBL" id="JABBWM010000139">
    <property type="protein sequence ID" value="KAG2086890.1"/>
    <property type="molecule type" value="Genomic_DNA"/>
</dbReference>
<dbReference type="OrthoDB" id="10480009at2759"/>
<protein>
    <submittedName>
        <fullName evidence="1">Uncharacterized protein</fullName>
    </submittedName>
</protein>
<evidence type="ECO:0000313" key="1">
    <source>
        <dbReference type="EMBL" id="KAG2086890.1"/>
    </source>
</evidence>
<dbReference type="Proteomes" id="UP000823399">
    <property type="component" value="Unassembled WGS sequence"/>
</dbReference>
<accession>A0A9P7ET25</accession>
<dbReference type="GeneID" id="64696804"/>
<dbReference type="AlphaFoldDB" id="A0A9P7ET25"/>
<sequence>MLFSATFDNAIKKIARIYLDPNYKFISTLHTDEINTHEHVPQSYLITPLEDILPTLVSLLKQAARGMAVVASVLQQVSAGPQSMLPPIYQIQSHMSQAAHTCAAQEFHDAPEDDAHYEEAAHHCTAVLNLSALSSNSPIHFMYEDLVVLFSWDLKSLWVTAHQKCCHALLRAGKLQNAAKSYRYMMDNIDETMGASCIEWSNSECTFRS</sequence>
<dbReference type="RefSeq" id="XP_041285039.1">
    <property type="nucleotide sequence ID" value="XM_041434545.1"/>
</dbReference>
<name>A0A9P7ET25_9AGAM</name>
<keyword evidence="2" id="KW-1185">Reference proteome</keyword>
<organism evidence="1 2">
    <name type="scientific">Suillus discolor</name>
    <dbReference type="NCBI Taxonomy" id="1912936"/>
    <lineage>
        <taxon>Eukaryota</taxon>
        <taxon>Fungi</taxon>
        <taxon>Dikarya</taxon>
        <taxon>Basidiomycota</taxon>
        <taxon>Agaricomycotina</taxon>
        <taxon>Agaricomycetes</taxon>
        <taxon>Agaricomycetidae</taxon>
        <taxon>Boletales</taxon>
        <taxon>Suillineae</taxon>
        <taxon>Suillaceae</taxon>
        <taxon>Suillus</taxon>
    </lineage>
</organism>
<comment type="caution">
    <text evidence="1">The sequence shown here is derived from an EMBL/GenBank/DDBJ whole genome shotgun (WGS) entry which is preliminary data.</text>
</comment>
<reference evidence="1" key="1">
    <citation type="journal article" date="2020" name="New Phytol.">
        <title>Comparative genomics reveals dynamic genome evolution in host specialist ectomycorrhizal fungi.</title>
        <authorList>
            <person name="Lofgren L.A."/>
            <person name="Nguyen N.H."/>
            <person name="Vilgalys R."/>
            <person name="Ruytinx J."/>
            <person name="Liao H.L."/>
            <person name="Branco S."/>
            <person name="Kuo A."/>
            <person name="LaButti K."/>
            <person name="Lipzen A."/>
            <person name="Andreopoulos W."/>
            <person name="Pangilinan J."/>
            <person name="Riley R."/>
            <person name="Hundley H."/>
            <person name="Na H."/>
            <person name="Barry K."/>
            <person name="Grigoriev I.V."/>
            <person name="Stajich J.E."/>
            <person name="Kennedy P.G."/>
        </authorList>
    </citation>
    <scope>NUCLEOTIDE SEQUENCE</scope>
    <source>
        <strain evidence="1">FC423</strain>
    </source>
</reference>